<proteinExistence type="predicted"/>
<accession>A0A974BQS8</accession>
<gene>
    <name evidence="2" type="ORF">XELAEV_18000281mg</name>
</gene>
<dbReference type="Proteomes" id="UP000694892">
    <property type="component" value="Unassembled WGS sequence"/>
</dbReference>
<evidence type="ECO:0000313" key="2">
    <source>
        <dbReference type="EMBL" id="OCT56311.1"/>
    </source>
</evidence>
<evidence type="ECO:0000256" key="1">
    <source>
        <dbReference type="SAM" id="SignalP"/>
    </source>
</evidence>
<feature type="signal peptide" evidence="1">
    <location>
        <begin position="1"/>
        <end position="17"/>
    </location>
</feature>
<keyword evidence="1" id="KW-0732">Signal</keyword>
<feature type="chain" id="PRO_5037331024" description="Secreted protein" evidence="1">
    <location>
        <begin position="18"/>
        <end position="69"/>
    </location>
</feature>
<dbReference type="AlphaFoldDB" id="A0A974BQS8"/>
<sequence length="69" mass="7742">MKVRGMFALDLFLGLHSFCLRPFFLSDFPHSCFLLPPAPLSKIKNNNKGRKSRCAWLAAGASCLWLSLT</sequence>
<name>A0A974BQS8_XENLA</name>
<evidence type="ECO:0008006" key="3">
    <source>
        <dbReference type="Google" id="ProtNLM"/>
    </source>
</evidence>
<organism evidence="2">
    <name type="scientific">Xenopus laevis</name>
    <name type="common">African clawed frog</name>
    <dbReference type="NCBI Taxonomy" id="8355"/>
    <lineage>
        <taxon>Eukaryota</taxon>
        <taxon>Metazoa</taxon>
        <taxon>Chordata</taxon>
        <taxon>Craniata</taxon>
        <taxon>Vertebrata</taxon>
        <taxon>Euteleostomi</taxon>
        <taxon>Amphibia</taxon>
        <taxon>Batrachia</taxon>
        <taxon>Anura</taxon>
        <taxon>Pipoidea</taxon>
        <taxon>Pipidae</taxon>
        <taxon>Xenopodinae</taxon>
        <taxon>Xenopus</taxon>
        <taxon>Xenopus</taxon>
    </lineage>
</organism>
<protein>
    <recommendedName>
        <fullName evidence="3">Secreted protein</fullName>
    </recommendedName>
</protein>
<dbReference type="EMBL" id="KV467300">
    <property type="protein sequence ID" value="OCT56311.1"/>
    <property type="molecule type" value="Genomic_DNA"/>
</dbReference>
<reference evidence="2" key="1">
    <citation type="submission" date="2016-05" db="EMBL/GenBank/DDBJ databases">
        <title>WGS assembly of Xenopus laevis.</title>
        <authorList>
            <person name="Session A."/>
            <person name="Uno Y."/>
            <person name="Kwon T."/>
            <person name="Chapman J."/>
            <person name="Toyoda A."/>
            <person name="Takahashi S."/>
            <person name="Fukui A."/>
            <person name="Hikosaka A."/>
            <person name="Putnam N."/>
            <person name="Stites J."/>
            <person name="Van Heeringen S."/>
            <person name="Quigley I."/>
            <person name="Heinz S."/>
            <person name="Hellsten U."/>
            <person name="Lyons J."/>
            <person name="Suzuki A."/>
            <person name="Kondo M."/>
            <person name="Ogino H."/>
            <person name="Ochi H."/>
            <person name="Bogdanovic O."/>
            <person name="Lister R."/>
            <person name="Georgiou G."/>
            <person name="Paranjpe S."/>
            <person name="Van Kruijsbergen I."/>
            <person name="Mozaffari S."/>
            <person name="Shu S."/>
            <person name="Schmutz J."/>
            <person name="Jenkins J."/>
            <person name="Grimwood J."/>
            <person name="Carlson J."/>
            <person name="Mitros T."/>
            <person name="Simakov O."/>
            <person name="Heald R."/>
            <person name="Miller K."/>
            <person name="Haudenschild C."/>
            <person name="Kuroki Y."/>
            <person name="Tanaka T."/>
            <person name="Michiue T."/>
            <person name="Watanabe M."/>
            <person name="Kinoshita T."/>
            <person name="Ohta Y."/>
            <person name="Mawaribuchi S."/>
            <person name="Suzuki Y."/>
            <person name="Haramoto Y."/>
            <person name="Yamamoto T."/>
            <person name="Takagi C."/>
            <person name="Kitzman J."/>
            <person name="Shendure J."/>
            <person name="Nakayama T."/>
            <person name="Izutsu Y."/>
            <person name="Robert J."/>
            <person name="Dichmann D."/>
            <person name="Flajnik M."/>
            <person name="Houston D."/>
            <person name="Marcotte E."/>
            <person name="Wallingford J."/>
            <person name="Ito Y."/>
            <person name="Asashima M."/>
            <person name="Ueno N."/>
            <person name="Matsuda Y."/>
            <person name="Jan Veenstra G."/>
            <person name="Fujiyama A."/>
            <person name="Harland R."/>
            <person name="Taira M."/>
            <person name="Rokhsar D.S."/>
        </authorList>
    </citation>
    <scope>NUCLEOTIDE SEQUENCE</scope>
    <source>
        <strain evidence="2">J</strain>
        <tissue evidence="2">Blood</tissue>
    </source>
</reference>